<dbReference type="InterPro" id="IPR041931">
    <property type="entry name" value="DNA_pol3_alpha_thumb_dom"/>
</dbReference>
<dbReference type="InterPro" id="IPR004805">
    <property type="entry name" value="DnaE2/DnaE/PolC"/>
</dbReference>
<dbReference type="SMART" id="SM00481">
    <property type="entry name" value="POLIIIAc"/>
    <property type="match status" value="1"/>
</dbReference>
<dbReference type="InterPro" id="IPR029460">
    <property type="entry name" value="DNAPol_HHH"/>
</dbReference>
<dbReference type="GO" id="GO:0003676">
    <property type="term" value="F:nucleic acid binding"/>
    <property type="evidence" value="ECO:0007669"/>
    <property type="project" value="InterPro"/>
</dbReference>
<dbReference type="AlphaFoldDB" id="A0A1G2P592"/>
<sequence>MPKFTHLHTHSHYSLLNALPRLPELVKSAKKDGMEALALTDNGNLYGAIEFYKECEQQGVKPILGIDAYKALRTRFDKQAGIDNKRTRLILLAKDNDGYRNLIKLVTYSNLEGFYYKPRIDDELLRKYGSHLICISPAGNGEISNMLRVGDFDGAKSKTRAYGEIFGRDNFYLEVTRHPQDEEHEKILPDIKKLSEQTGAELVGAHDIYYIDPEDKKARDTLLSVQTSGDFSERRAFGRSENDYSFQLSAKMKEVLRDFNGAYENAGKIADKCNLSLELGKWLFPEYKVESGLSYDEELRRIVESGMDRRGVKPTEEVKKRLEYELGIIFQKGYAPYFLVVGDLLRFAHERKILTTIRGSVAGSLVTYLAGITNVNPLEYKIPFERFLNPERPSAPDIDMDYADDRRDEVIEYTKNKYGVDKVAQIGTFGTMMARGSVRDVTRALGHPYGVGDELAKMIPMGSQGFPMTIDRALEIVPELAKKYKEDQTSKEIMDIAKKIEGCARHISVHAAGVVISPVPLTDIVPLQYDTKGENKIITQYDMYSIDENNAGLLKFDFLGIKNLSILAESVDHANKRYGANIDIEKIPVDDVKTFDLLSRGETAGLFQMNGSGMTAYLKQLKPTSIFDINAMVALYRPGPMESIPQYIERKHNQHLVSYLDPRMKNILDQSYGVITYQDDVLLIAINLAGYTWLEADKLRKAMGKKIPEEMEAQKEKLIQGLEKNGMNGKKAGALWKLIEPFAAYGFNKAHAASYGRVAYQTAYMKANFPAVYMSSVLTADSGDVEKIGEIISECKRMNIPVLPPDINESFADFAVVGSGKPDDEEKIRFGLTTIKNFGVGIAQIIIDEREKNGKYKSLSDFLDRVKDRNLNKKSLEALVKCGALDSFGERGTMLANIEDLLAYNKEQSKNSNHDSLFGGLSEENTGIKMAPAEKATMNDMLAWEKELLGLYISGHPLDRVKDQLTRQGNSIKKIKEELKEGMTTVIAGIVEEVKPLLTKKGEQMMFMRIADYTGSIETVVFPRVLTEYKTLLTPESCIAIKGKFSLRNDTPSILVDKVKGL</sequence>
<evidence type="ECO:0000259" key="9">
    <source>
        <dbReference type="SMART" id="SM00481"/>
    </source>
</evidence>
<dbReference type="Proteomes" id="UP000177269">
    <property type="component" value="Unassembled WGS sequence"/>
</dbReference>
<dbReference type="Pfam" id="PF02811">
    <property type="entry name" value="PHP"/>
    <property type="match status" value="1"/>
</dbReference>
<dbReference type="NCBIfam" id="TIGR00594">
    <property type="entry name" value="polc"/>
    <property type="match status" value="1"/>
</dbReference>
<evidence type="ECO:0000313" key="10">
    <source>
        <dbReference type="EMBL" id="OHA42741.1"/>
    </source>
</evidence>
<evidence type="ECO:0000256" key="1">
    <source>
        <dbReference type="ARBA" id="ARBA00004496"/>
    </source>
</evidence>
<proteinExistence type="predicted"/>
<organism evidence="10 11">
    <name type="scientific">Candidatus Taylorbacteria bacterium RIFCSPLOWO2_12_FULL_43_20</name>
    <dbReference type="NCBI Taxonomy" id="1802332"/>
    <lineage>
        <taxon>Bacteria</taxon>
        <taxon>Candidatus Tayloriibacteriota</taxon>
    </lineage>
</organism>
<dbReference type="PANTHER" id="PTHR32294">
    <property type="entry name" value="DNA POLYMERASE III SUBUNIT ALPHA"/>
    <property type="match status" value="1"/>
</dbReference>
<dbReference type="InterPro" id="IPR016195">
    <property type="entry name" value="Pol/histidinol_Pase-like"/>
</dbReference>
<dbReference type="InterPro" id="IPR003141">
    <property type="entry name" value="Pol/His_phosphatase_N"/>
</dbReference>
<dbReference type="Gene3D" id="3.20.20.140">
    <property type="entry name" value="Metal-dependent hydrolases"/>
    <property type="match status" value="1"/>
</dbReference>
<keyword evidence="5" id="KW-0548">Nucleotidyltransferase</keyword>
<dbReference type="Gene3D" id="1.10.150.870">
    <property type="match status" value="1"/>
</dbReference>
<comment type="subcellular location">
    <subcellularLocation>
        <location evidence="1">Cytoplasm</location>
    </subcellularLocation>
</comment>
<evidence type="ECO:0000256" key="5">
    <source>
        <dbReference type="ARBA" id="ARBA00022695"/>
    </source>
</evidence>
<dbReference type="Pfam" id="PF07733">
    <property type="entry name" value="DNA_pol3_alpha"/>
    <property type="match status" value="1"/>
</dbReference>
<dbReference type="GO" id="GO:0003887">
    <property type="term" value="F:DNA-directed DNA polymerase activity"/>
    <property type="evidence" value="ECO:0007669"/>
    <property type="project" value="UniProtKB-KW"/>
</dbReference>
<keyword evidence="7" id="KW-0239">DNA-directed DNA polymerase</keyword>
<feature type="domain" description="Polymerase/histidinol phosphatase N-terminal" evidence="9">
    <location>
        <begin position="5"/>
        <end position="72"/>
    </location>
</feature>
<dbReference type="GO" id="GO:0005737">
    <property type="term" value="C:cytoplasm"/>
    <property type="evidence" value="ECO:0007669"/>
    <property type="project" value="UniProtKB-SubCell"/>
</dbReference>
<evidence type="ECO:0000256" key="6">
    <source>
        <dbReference type="ARBA" id="ARBA00022705"/>
    </source>
</evidence>
<evidence type="ECO:0000256" key="7">
    <source>
        <dbReference type="ARBA" id="ARBA00022932"/>
    </source>
</evidence>
<evidence type="ECO:0000256" key="3">
    <source>
        <dbReference type="ARBA" id="ARBA00019114"/>
    </source>
</evidence>
<evidence type="ECO:0000313" key="11">
    <source>
        <dbReference type="Proteomes" id="UP000177269"/>
    </source>
</evidence>
<protein>
    <recommendedName>
        <fullName evidence="3">DNA polymerase III subunit alpha</fullName>
        <ecNumber evidence="2">2.7.7.7</ecNumber>
    </recommendedName>
</protein>
<dbReference type="InterPro" id="IPR004013">
    <property type="entry name" value="PHP_dom"/>
</dbReference>
<dbReference type="Pfam" id="PF01336">
    <property type="entry name" value="tRNA_anti-codon"/>
    <property type="match status" value="1"/>
</dbReference>
<dbReference type="InterPro" id="IPR011708">
    <property type="entry name" value="DNA_pol3_alpha_NTPase_dom"/>
</dbReference>
<comment type="catalytic activity">
    <reaction evidence="8">
        <text>DNA(n) + a 2'-deoxyribonucleoside 5'-triphosphate = DNA(n+1) + diphosphate</text>
        <dbReference type="Rhea" id="RHEA:22508"/>
        <dbReference type="Rhea" id="RHEA-COMP:17339"/>
        <dbReference type="Rhea" id="RHEA-COMP:17340"/>
        <dbReference type="ChEBI" id="CHEBI:33019"/>
        <dbReference type="ChEBI" id="CHEBI:61560"/>
        <dbReference type="ChEBI" id="CHEBI:173112"/>
        <dbReference type="EC" id="2.7.7.7"/>
    </reaction>
</comment>
<dbReference type="SUPFAM" id="SSF89550">
    <property type="entry name" value="PHP domain-like"/>
    <property type="match status" value="1"/>
</dbReference>
<dbReference type="PANTHER" id="PTHR32294:SF0">
    <property type="entry name" value="DNA POLYMERASE III SUBUNIT ALPHA"/>
    <property type="match status" value="1"/>
</dbReference>
<dbReference type="Pfam" id="PF17657">
    <property type="entry name" value="DNA_pol3_finger"/>
    <property type="match status" value="1"/>
</dbReference>
<evidence type="ECO:0000256" key="8">
    <source>
        <dbReference type="ARBA" id="ARBA00049244"/>
    </source>
</evidence>
<reference evidence="10 11" key="1">
    <citation type="journal article" date="2016" name="Nat. Commun.">
        <title>Thousands of microbial genomes shed light on interconnected biogeochemical processes in an aquifer system.</title>
        <authorList>
            <person name="Anantharaman K."/>
            <person name="Brown C.T."/>
            <person name="Hug L.A."/>
            <person name="Sharon I."/>
            <person name="Castelle C.J."/>
            <person name="Probst A.J."/>
            <person name="Thomas B.C."/>
            <person name="Singh A."/>
            <person name="Wilkins M.J."/>
            <person name="Karaoz U."/>
            <person name="Brodie E.L."/>
            <person name="Williams K.H."/>
            <person name="Hubbard S.S."/>
            <person name="Banfield J.F."/>
        </authorList>
    </citation>
    <scope>NUCLEOTIDE SEQUENCE [LARGE SCALE GENOMIC DNA]</scope>
</reference>
<evidence type="ECO:0000256" key="4">
    <source>
        <dbReference type="ARBA" id="ARBA00022679"/>
    </source>
</evidence>
<dbReference type="InterPro" id="IPR012340">
    <property type="entry name" value="NA-bd_OB-fold"/>
</dbReference>
<accession>A0A1G2P592</accession>
<comment type="caution">
    <text evidence="10">The sequence shown here is derived from an EMBL/GenBank/DDBJ whole genome shotgun (WGS) entry which is preliminary data.</text>
</comment>
<dbReference type="InterPro" id="IPR040982">
    <property type="entry name" value="DNA_pol3_finger"/>
</dbReference>
<dbReference type="Gene3D" id="1.10.10.1600">
    <property type="entry name" value="Bacterial DNA polymerase III alpha subunit, thumb domain"/>
    <property type="match status" value="1"/>
</dbReference>
<dbReference type="EMBL" id="MHSK01000006">
    <property type="protein sequence ID" value="OHA42741.1"/>
    <property type="molecule type" value="Genomic_DNA"/>
</dbReference>
<dbReference type="GO" id="GO:0006260">
    <property type="term" value="P:DNA replication"/>
    <property type="evidence" value="ECO:0007669"/>
    <property type="project" value="UniProtKB-KW"/>
</dbReference>
<dbReference type="CDD" id="cd04485">
    <property type="entry name" value="DnaE_OBF"/>
    <property type="match status" value="1"/>
</dbReference>
<keyword evidence="4" id="KW-0808">Transferase</keyword>
<dbReference type="EC" id="2.7.7.7" evidence="2"/>
<evidence type="ECO:0000256" key="2">
    <source>
        <dbReference type="ARBA" id="ARBA00012417"/>
    </source>
</evidence>
<keyword evidence="6" id="KW-0235">DNA replication</keyword>
<gene>
    <name evidence="10" type="ORF">A3G52_02960</name>
</gene>
<dbReference type="Pfam" id="PF14579">
    <property type="entry name" value="HHH_6"/>
    <property type="match status" value="1"/>
</dbReference>
<dbReference type="Gene3D" id="2.40.50.140">
    <property type="entry name" value="Nucleic acid-binding proteins"/>
    <property type="match status" value="1"/>
</dbReference>
<name>A0A1G2P592_9BACT</name>
<dbReference type="InterPro" id="IPR004365">
    <property type="entry name" value="NA-bd_OB_tRNA"/>
</dbReference>
<dbReference type="NCBIfam" id="NF004226">
    <property type="entry name" value="PRK05673.1"/>
    <property type="match status" value="1"/>
</dbReference>
<dbReference type="GO" id="GO:0008408">
    <property type="term" value="F:3'-5' exonuclease activity"/>
    <property type="evidence" value="ECO:0007669"/>
    <property type="project" value="InterPro"/>
</dbReference>